<protein>
    <submittedName>
        <fullName evidence="3">Uncharacterized protein</fullName>
    </submittedName>
</protein>
<evidence type="ECO:0000256" key="1">
    <source>
        <dbReference type="SAM" id="MobiDB-lite"/>
    </source>
</evidence>
<name>A0AAV9ZAT5_9AGAR</name>
<dbReference type="AlphaFoldDB" id="A0AAV9ZAT5"/>
<feature type="chain" id="PRO_5043463158" evidence="2">
    <location>
        <begin position="20"/>
        <end position="234"/>
    </location>
</feature>
<feature type="compositionally biased region" description="Low complexity" evidence="1">
    <location>
        <begin position="200"/>
        <end position="214"/>
    </location>
</feature>
<reference evidence="3 4" key="1">
    <citation type="journal article" date="2024" name="J Genomics">
        <title>Draft genome sequencing and assembly of Favolaschia claudopus CIRM-BRFM 2984 isolated from oak limbs.</title>
        <authorList>
            <person name="Navarro D."/>
            <person name="Drula E."/>
            <person name="Chaduli D."/>
            <person name="Cazenave R."/>
            <person name="Ahrendt S."/>
            <person name="Wang J."/>
            <person name="Lipzen A."/>
            <person name="Daum C."/>
            <person name="Barry K."/>
            <person name="Grigoriev I.V."/>
            <person name="Favel A."/>
            <person name="Rosso M.N."/>
            <person name="Martin F."/>
        </authorList>
    </citation>
    <scope>NUCLEOTIDE SEQUENCE [LARGE SCALE GENOMIC DNA]</scope>
    <source>
        <strain evidence="3 4">CIRM-BRFM 2984</strain>
    </source>
</reference>
<dbReference type="EMBL" id="JAWWNJ010000174">
    <property type="protein sequence ID" value="KAK6975143.1"/>
    <property type="molecule type" value="Genomic_DNA"/>
</dbReference>
<proteinExistence type="predicted"/>
<feature type="signal peptide" evidence="2">
    <location>
        <begin position="1"/>
        <end position="19"/>
    </location>
</feature>
<organism evidence="3 4">
    <name type="scientific">Favolaschia claudopus</name>
    <dbReference type="NCBI Taxonomy" id="2862362"/>
    <lineage>
        <taxon>Eukaryota</taxon>
        <taxon>Fungi</taxon>
        <taxon>Dikarya</taxon>
        <taxon>Basidiomycota</taxon>
        <taxon>Agaricomycotina</taxon>
        <taxon>Agaricomycetes</taxon>
        <taxon>Agaricomycetidae</taxon>
        <taxon>Agaricales</taxon>
        <taxon>Marasmiineae</taxon>
        <taxon>Mycenaceae</taxon>
        <taxon>Favolaschia</taxon>
    </lineage>
</organism>
<gene>
    <name evidence="3" type="ORF">R3P38DRAFT_2810974</name>
</gene>
<accession>A0AAV9ZAT5</accession>
<sequence length="234" mass="25095">MWQLKSRLDLLILYRIVISDEETWTQTLSPTGKDSVTKVTQVCVNPRSWVTYPSSVCVSGENASGTTYSYMRRQTDQKSDTAKKGGSHAIDIAKSGVVVVCHGHHQLQISIRATLDDLLNDMKPAIKPSVTPAHSDNTIAPARPPARSPSRTRHKRATNASPYDEPRRSAGSSGCLARGSKQLKPGGIGRLEQIGGSSGLAGSSHRSSGSSKSGVETAGARARLPGRQHFIVKL</sequence>
<evidence type="ECO:0000256" key="2">
    <source>
        <dbReference type="SAM" id="SignalP"/>
    </source>
</evidence>
<keyword evidence="2" id="KW-0732">Signal</keyword>
<comment type="caution">
    <text evidence="3">The sequence shown here is derived from an EMBL/GenBank/DDBJ whole genome shotgun (WGS) entry which is preliminary data.</text>
</comment>
<keyword evidence="4" id="KW-1185">Reference proteome</keyword>
<evidence type="ECO:0000313" key="4">
    <source>
        <dbReference type="Proteomes" id="UP001362999"/>
    </source>
</evidence>
<evidence type="ECO:0000313" key="3">
    <source>
        <dbReference type="EMBL" id="KAK6975143.1"/>
    </source>
</evidence>
<dbReference type="Proteomes" id="UP001362999">
    <property type="component" value="Unassembled WGS sequence"/>
</dbReference>
<feature type="region of interest" description="Disordered" evidence="1">
    <location>
        <begin position="126"/>
        <end position="226"/>
    </location>
</feature>